<proteinExistence type="inferred from homology"/>
<evidence type="ECO:0000256" key="4">
    <source>
        <dbReference type="ARBA" id="ARBA00022989"/>
    </source>
</evidence>
<dbReference type="InterPro" id="IPR035906">
    <property type="entry name" value="MetI-like_sf"/>
</dbReference>
<dbReference type="GO" id="GO:0005886">
    <property type="term" value="C:plasma membrane"/>
    <property type="evidence" value="ECO:0007669"/>
    <property type="project" value="UniProtKB-SubCell"/>
</dbReference>
<keyword evidence="2 6" id="KW-0813">Transport</keyword>
<dbReference type="CDD" id="cd06261">
    <property type="entry name" value="TM_PBP2"/>
    <property type="match status" value="1"/>
</dbReference>
<dbReference type="Pfam" id="PF00528">
    <property type="entry name" value="BPD_transp_1"/>
    <property type="match status" value="1"/>
</dbReference>
<dbReference type="InterPro" id="IPR052730">
    <property type="entry name" value="Sugar_ABC_transporter"/>
</dbReference>
<evidence type="ECO:0000313" key="9">
    <source>
        <dbReference type="Proteomes" id="UP000295636"/>
    </source>
</evidence>
<dbReference type="InterPro" id="IPR000515">
    <property type="entry name" value="MetI-like"/>
</dbReference>
<evidence type="ECO:0000256" key="2">
    <source>
        <dbReference type="ARBA" id="ARBA00022448"/>
    </source>
</evidence>
<reference evidence="8 9" key="1">
    <citation type="submission" date="2019-03" db="EMBL/GenBank/DDBJ databases">
        <title>This is whole genome sequence of Paenibacillus sp MS74 strain.</title>
        <authorList>
            <person name="Trinh H.N."/>
        </authorList>
    </citation>
    <scope>NUCLEOTIDE SEQUENCE [LARGE SCALE GENOMIC DNA]</scope>
    <source>
        <strain evidence="8 9">MS74</strain>
    </source>
</reference>
<dbReference type="Proteomes" id="UP000295636">
    <property type="component" value="Unassembled WGS sequence"/>
</dbReference>
<evidence type="ECO:0000256" key="3">
    <source>
        <dbReference type="ARBA" id="ARBA00022692"/>
    </source>
</evidence>
<evidence type="ECO:0000313" key="8">
    <source>
        <dbReference type="EMBL" id="TDG00245.1"/>
    </source>
</evidence>
<dbReference type="InterPro" id="IPR035277">
    <property type="entry name" value="MalF_N"/>
</dbReference>
<evidence type="ECO:0000256" key="6">
    <source>
        <dbReference type="RuleBase" id="RU363032"/>
    </source>
</evidence>
<evidence type="ECO:0000259" key="7">
    <source>
        <dbReference type="PROSITE" id="PS50928"/>
    </source>
</evidence>
<dbReference type="PROSITE" id="PS50928">
    <property type="entry name" value="ABC_TM1"/>
    <property type="match status" value="1"/>
</dbReference>
<dbReference type="EMBL" id="SMRT01000001">
    <property type="protein sequence ID" value="TDG00245.1"/>
    <property type="molecule type" value="Genomic_DNA"/>
</dbReference>
<dbReference type="Gene3D" id="1.20.58.370">
    <property type="entry name" value="MalF N-terminal region-like"/>
    <property type="match status" value="1"/>
</dbReference>
<name>A0A4V6PIL0_9BACL</name>
<dbReference type="RefSeq" id="WP_133224954.1">
    <property type="nucleotide sequence ID" value="NZ_SMRT01000001.1"/>
</dbReference>
<keyword evidence="5 6" id="KW-0472">Membrane</keyword>
<comment type="similarity">
    <text evidence="6">Belongs to the binding-protein-dependent transport system permease family.</text>
</comment>
<feature type="transmembrane region" description="Helical" evidence="6">
    <location>
        <begin position="107"/>
        <end position="128"/>
    </location>
</feature>
<organism evidence="8 9">
    <name type="scientific">Paenibacillus piri</name>
    <dbReference type="NCBI Taxonomy" id="2547395"/>
    <lineage>
        <taxon>Bacteria</taxon>
        <taxon>Bacillati</taxon>
        <taxon>Bacillota</taxon>
        <taxon>Bacilli</taxon>
        <taxon>Bacillales</taxon>
        <taxon>Paenibacillaceae</taxon>
        <taxon>Paenibacillus</taxon>
    </lineage>
</organism>
<feature type="transmembrane region" description="Helical" evidence="6">
    <location>
        <begin position="12"/>
        <end position="35"/>
    </location>
</feature>
<feature type="domain" description="ABC transmembrane type-1" evidence="7">
    <location>
        <begin position="70"/>
        <end position="267"/>
    </location>
</feature>
<accession>A0A4V6PIL0</accession>
<evidence type="ECO:0000256" key="5">
    <source>
        <dbReference type="ARBA" id="ARBA00023136"/>
    </source>
</evidence>
<keyword evidence="3 6" id="KW-0812">Transmembrane</keyword>
<dbReference type="SUPFAM" id="SSF160964">
    <property type="entry name" value="MalF N-terminal region-like"/>
    <property type="match status" value="1"/>
</dbReference>
<evidence type="ECO:0000256" key="1">
    <source>
        <dbReference type="ARBA" id="ARBA00004141"/>
    </source>
</evidence>
<dbReference type="SUPFAM" id="SSF161098">
    <property type="entry name" value="MetI-like"/>
    <property type="match status" value="1"/>
</dbReference>
<dbReference type="GO" id="GO:0055085">
    <property type="term" value="P:transmembrane transport"/>
    <property type="evidence" value="ECO:0007669"/>
    <property type="project" value="InterPro"/>
</dbReference>
<comment type="subcellular location">
    <subcellularLocation>
        <location evidence="6">Cell membrane</location>
        <topology evidence="6">Multi-pass membrane protein</topology>
    </subcellularLocation>
    <subcellularLocation>
        <location evidence="1">Membrane</location>
        <topology evidence="1">Multi-pass membrane protein</topology>
    </subcellularLocation>
</comment>
<dbReference type="PANTHER" id="PTHR43759:SF1">
    <property type="entry name" value="GLUCOSE IMPORT SYSTEM PERMEASE PROTEIN GLCT"/>
    <property type="match status" value="1"/>
</dbReference>
<gene>
    <name evidence="8" type="ORF">E1757_00975</name>
</gene>
<sequence length="267" mass="30366">MASSWIDKNIRHIFSLPAVLFVALMVVFPLVYTGWISFHEWSMSGTTPPKWVGFDNYMYLLKDSRFWISAWHTLYYSFGAVIVEVIFGVLIAVLLNRNFAFKNVVKTLFLLPMVSTPVAIAMVWMLIYEPTVGFANYILGKIGISPQLWLTSSDTVLHSLMIIDIWEWTPMVTLIVLAGMTTLPHEPYESALVDGATRWQMFWKITIPMLVPTIIVAMLLRMIDALKTFDIIYATTQGGPGTSSETLNTYGRIYCLSTRTAAYYEEV</sequence>
<feature type="transmembrane region" description="Helical" evidence="6">
    <location>
        <begin position="74"/>
        <end position="95"/>
    </location>
</feature>
<feature type="transmembrane region" description="Helical" evidence="6">
    <location>
        <begin position="201"/>
        <end position="220"/>
    </location>
</feature>
<protein>
    <submittedName>
        <fullName evidence="8">Sugar ABC transporter permease</fullName>
    </submittedName>
</protein>
<dbReference type="OrthoDB" id="9783714at2"/>
<keyword evidence="9" id="KW-1185">Reference proteome</keyword>
<comment type="caution">
    <text evidence="8">The sequence shown here is derived from an EMBL/GenBank/DDBJ whole genome shotgun (WGS) entry which is preliminary data.</text>
</comment>
<dbReference type="Gene3D" id="1.10.3720.10">
    <property type="entry name" value="MetI-like"/>
    <property type="match status" value="1"/>
</dbReference>
<dbReference type="PANTHER" id="PTHR43759">
    <property type="entry name" value="TREHALOSE TRANSPORT SYSTEM PERMEASE PROTEIN SUGA"/>
    <property type="match status" value="1"/>
</dbReference>
<dbReference type="AlphaFoldDB" id="A0A4V6PIL0"/>
<keyword evidence="4 6" id="KW-1133">Transmembrane helix</keyword>